<dbReference type="AlphaFoldDB" id="A0A1Q9DL04"/>
<name>A0A1Q9DL04_SYMMI</name>
<dbReference type="EMBL" id="LSRX01000488">
    <property type="protein sequence ID" value="OLP95838.1"/>
    <property type="molecule type" value="Genomic_DNA"/>
</dbReference>
<keyword evidence="3" id="KW-1185">Reference proteome</keyword>
<reference evidence="2 3" key="1">
    <citation type="submission" date="2016-02" db="EMBL/GenBank/DDBJ databases">
        <title>Genome analysis of coral dinoflagellate symbionts highlights evolutionary adaptations to a symbiotic lifestyle.</title>
        <authorList>
            <person name="Aranda M."/>
            <person name="Li Y."/>
            <person name="Liew Y.J."/>
            <person name="Baumgarten S."/>
            <person name="Simakov O."/>
            <person name="Wilson M."/>
            <person name="Piel J."/>
            <person name="Ashoor H."/>
            <person name="Bougouffa S."/>
            <person name="Bajic V.B."/>
            <person name="Ryu T."/>
            <person name="Ravasi T."/>
            <person name="Bayer T."/>
            <person name="Micklem G."/>
            <person name="Kim H."/>
            <person name="Bhak J."/>
            <person name="Lajeunesse T.C."/>
            <person name="Voolstra C.R."/>
        </authorList>
    </citation>
    <scope>NUCLEOTIDE SEQUENCE [LARGE SCALE GENOMIC DNA]</scope>
    <source>
        <strain evidence="2 3">CCMP2467</strain>
    </source>
</reference>
<dbReference type="Proteomes" id="UP000186817">
    <property type="component" value="Unassembled WGS sequence"/>
</dbReference>
<feature type="compositionally biased region" description="Polar residues" evidence="1">
    <location>
        <begin position="306"/>
        <end position="322"/>
    </location>
</feature>
<gene>
    <name evidence="2" type="ORF">AK812_SmicGene21986</name>
</gene>
<evidence type="ECO:0000256" key="1">
    <source>
        <dbReference type="SAM" id="MobiDB-lite"/>
    </source>
</evidence>
<evidence type="ECO:0000313" key="2">
    <source>
        <dbReference type="EMBL" id="OLP95838.1"/>
    </source>
</evidence>
<dbReference type="OrthoDB" id="443980at2759"/>
<evidence type="ECO:0000313" key="3">
    <source>
        <dbReference type="Proteomes" id="UP000186817"/>
    </source>
</evidence>
<feature type="compositionally biased region" description="Basic and acidic residues" evidence="1">
    <location>
        <begin position="341"/>
        <end position="387"/>
    </location>
</feature>
<organism evidence="2 3">
    <name type="scientific">Symbiodinium microadriaticum</name>
    <name type="common">Dinoflagellate</name>
    <name type="synonym">Zooxanthella microadriatica</name>
    <dbReference type="NCBI Taxonomy" id="2951"/>
    <lineage>
        <taxon>Eukaryota</taxon>
        <taxon>Sar</taxon>
        <taxon>Alveolata</taxon>
        <taxon>Dinophyceae</taxon>
        <taxon>Suessiales</taxon>
        <taxon>Symbiodiniaceae</taxon>
        <taxon>Symbiodinium</taxon>
    </lineage>
</organism>
<comment type="caution">
    <text evidence="2">The sequence shown here is derived from an EMBL/GenBank/DDBJ whole genome shotgun (WGS) entry which is preliminary data.</text>
</comment>
<feature type="region of interest" description="Disordered" evidence="1">
    <location>
        <begin position="306"/>
        <end position="387"/>
    </location>
</feature>
<accession>A0A1Q9DL04</accession>
<sequence length="387" mass="42786">MRKLFLQGNKRQPVAVTNASGMSLDELAGFLEQQTGVSIQKAIEKGYPAYAERIGVDALLTKLKQTALSKPIPRAPGQPGIKALATFLYHELLTDGQASVQEISPPRPQGVGHVSGFGKFRLRRAISAKAAAAPTGGPPLFEKHLLAQVRVAQPEEFKAFVKAFLLKVAQPTYSHSIFFNARTRVSWQMCPEATQLARQIGLSIIADHVSAALALALKGSENDACACARKRKVILLSEVIPSDHNEAFQVDAGCQTDSDILTRQQFEVIMADLQERFLATLGQLQLKIGEYEDMIQVMKQQLLPQHGSSNANKSELQTNEQTGHCVDGDDDMASKGLVPVKPDDIETHRERDKIKILKEQQREAKRVARQQRRGERLERLSRHSSDE</sequence>
<proteinExistence type="predicted"/>
<protein>
    <submittedName>
        <fullName evidence="2">Uncharacterized protein</fullName>
    </submittedName>
</protein>